<dbReference type="Proteomes" id="UP000239187">
    <property type="component" value="Chromosome"/>
</dbReference>
<dbReference type="InterPro" id="IPR011009">
    <property type="entry name" value="Kinase-like_dom_sf"/>
</dbReference>
<name>A0A2L0UAR6_9MICC</name>
<gene>
    <name evidence="1" type="ORF">CVO76_00725</name>
</gene>
<accession>A0A2L0UAR6</accession>
<protein>
    <submittedName>
        <fullName evidence="1">Uncharacterized protein</fullName>
    </submittedName>
</protein>
<sequence>MTSPREIWASPEWRQQAEQWIDLVLENFGVTRLGPTEQPRIRFWSTQLTVPTDHGTLWFKENNLGQLAEASVLSLLGELAPDHVAAPLAIEPSRGWMLTADHGATLDTLGSDDPSVWARITGDFADLQQLLAPHGERLSQAGLVLMNPDVAANFVENQLLLHTGLPAGHPLYLSAEEADDVVGRLPAIHQAVEVLRSVAVPLSLDHNDLHPRNCFLPGTSTGPLRFFDFADSYWAHPFSALLVPLTRMREQWRTTPDDPRLQAVVTAYLERWTGYAPLPELRAAVEPALALAGVHRYGSWLRLLVYADDDSMRTYAPAALHYLRTLTDPVLAAGTAS</sequence>
<dbReference type="EMBL" id="CP024915">
    <property type="protein sequence ID" value="AUZ86331.1"/>
    <property type="molecule type" value="Genomic_DNA"/>
</dbReference>
<dbReference type="SUPFAM" id="SSF56112">
    <property type="entry name" value="Protein kinase-like (PK-like)"/>
    <property type="match status" value="1"/>
</dbReference>
<reference evidence="1 2" key="1">
    <citation type="submission" date="2017-11" db="EMBL/GenBank/DDBJ databases">
        <title>Draft genome of Arthrobacter agilis strain UMCV2, a plant growth-promoting rhizobacterium and biocontrol capacity of phytopathogenic fungi.</title>
        <authorList>
            <person name="Martinez-Camara R."/>
            <person name="Santoyo G."/>
            <person name="Moreno-Hagelsieb G."/>
            <person name="Valencia-Cantero E."/>
        </authorList>
    </citation>
    <scope>NUCLEOTIDE SEQUENCE [LARGE SCALE GENOMIC DNA]</scope>
    <source>
        <strain evidence="1 2">UMCV2</strain>
    </source>
</reference>
<dbReference type="AlphaFoldDB" id="A0A2L0UAR6"/>
<proteinExistence type="predicted"/>
<evidence type="ECO:0000313" key="2">
    <source>
        <dbReference type="Proteomes" id="UP000239187"/>
    </source>
</evidence>
<organism evidence="1 2">
    <name type="scientific">Arthrobacter agilis</name>
    <dbReference type="NCBI Taxonomy" id="37921"/>
    <lineage>
        <taxon>Bacteria</taxon>
        <taxon>Bacillati</taxon>
        <taxon>Actinomycetota</taxon>
        <taxon>Actinomycetes</taxon>
        <taxon>Micrococcales</taxon>
        <taxon>Micrococcaceae</taxon>
        <taxon>Arthrobacter</taxon>
    </lineage>
</organism>
<dbReference type="RefSeq" id="WP_208740340.1">
    <property type="nucleotide sequence ID" value="NZ_CP024915.1"/>
</dbReference>
<evidence type="ECO:0000313" key="1">
    <source>
        <dbReference type="EMBL" id="AUZ86331.1"/>
    </source>
</evidence>